<evidence type="ECO:0000313" key="4">
    <source>
        <dbReference type="Proteomes" id="UP000680638"/>
    </source>
</evidence>
<keyword evidence="4" id="KW-1185">Reference proteome</keyword>
<dbReference type="Proteomes" id="UP000680638">
    <property type="component" value="Unassembled WGS sequence"/>
</dbReference>
<evidence type="ECO:0000256" key="1">
    <source>
        <dbReference type="SAM" id="Coils"/>
    </source>
</evidence>
<sequence length="57" mass="6532">MNGQDERLLALEERVAELEDQLRETRKGSKGLRIVLYIIYGVFILLILLGVLQFVSV</sequence>
<feature type="coiled-coil region" evidence="1">
    <location>
        <begin position="1"/>
        <end position="28"/>
    </location>
</feature>
<organism evidence="3 4">
    <name type="scientific">Paenibacillus cookii</name>
    <dbReference type="NCBI Taxonomy" id="157839"/>
    <lineage>
        <taxon>Bacteria</taxon>
        <taxon>Bacillati</taxon>
        <taxon>Bacillota</taxon>
        <taxon>Bacilli</taxon>
        <taxon>Bacillales</taxon>
        <taxon>Paenibacillaceae</taxon>
        <taxon>Paenibacillus</taxon>
    </lineage>
</organism>
<reference evidence="3 4" key="1">
    <citation type="submission" date="2021-03" db="EMBL/GenBank/DDBJ databases">
        <title>Antimicrobial resistance genes in bacteria isolated from Japanese honey, and their potential for conferring macrolide and lincosamide resistance in the American foulbrood pathogen Paenibacillus larvae.</title>
        <authorList>
            <person name="Okamoto M."/>
            <person name="Kumagai M."/>
            <person name="Kanamori H."/>
            <person name="Takamatsu D."/>
        </authorList>
    </citation>
    <scope>NUCLEOTIDE SEQUENCE [LARGE SCALE GENOMIC DNA]</scope>
    <source>
        <strain evidence="3 4">J21TS3</strain>
    </source>
</reference>
<keyword evidence="2" id="KW-1133">Transmembrane helix</keyword>
<dbReference type="EMBL" id="BORW01000004">
    <property type="protein sequence ID" value="GIO66464.1"/>
    <property type="molecule type" value="Genomic_DNA"/>
</dbReference>
<keyword evidence="2" id="KW-0812">Transmembrane</keyword>
<evidence type="ECO:0000313" key="3">
    <source>
        <dbReference type="EMBL" id="GIO66464.1"/>
    </source>
</evidence>
<comment type="caution">
    <text evidence="3">The sequence shown here is derived from an EMBL/GenBank/DDBJ whole genome shotgun (WGS) entry which is preliminary data.</text>
</comment>
<accession>A0ABQ4LT89</accession>
<evidence type="ECO:0000256" key="2">
    <source>
        <dbReference type="SAM" id="Phobius"/>
    </source>
</evidence>
<gene>
    <name evidence="3" type="ORF">J21TS3_12850</name>
</gene>
<proteinExistence type="predicted"/>
<keyword evidence="2" id="KW-0472">Membrane</keyword>
<keyword evidence="1" id="KW-0175">Coiled coil</keyword>
<protein>
    <submittedName>
        <fullName evidence="3">Uncharacterized protein</fullName>
    </submittedName>
</protein>
<feature type="transmembrane region" description="Helical" evidence="2">
    <location>
        <begin position="34"/>
        <end position="55"/>
    </location>
</feature>
<name>A0ABQ4LT89_9BACL</name>
<dbReference type="RefSeq" id="WP_156124535.1">
    <property type="nucleotide sequence ID" value="NZ_BORW01000004.1"/>
</dbReference>